<dbReference type="EMBL" id="CP002828">
    <property type="protein sequence ID" value="AEI08237.1"/>
    <property type="molecule type" value="Genomic_DNA"/>
</dbReference>
<keyword evidence="1" id="KW-0472">Membrane</keyword>
<dbReference type="Proteomes" id="UP000007730">
    <property type="component" value="Plasmid pOC167"/>
</dbReference>
<accession>F8C1C2</accession>
<evidence type="ECO:0000256" key="1">
    <source>
        <dbReference type="SAM" id="Phobius"/>
    </source>
</evidence>
<protein>
    <recommendedName>
        <fullName evidence="4">DUF2933 domain-containing protein</fullName>
    </recommendedName>
</protein>
<gene>
    <name evidence="2" type="ordered locus">OCA5_pOC16700390</name>
</gene>
<keyword evidence="3" id="KW-1185">Reference proteome</keyword>
<keyword evidence="1" id="KW-1133">Transmembrane helix</keyword>
<reference evidence="2 3" key="1">
    <citation type="journal article" date="2011" name="J. Bacteriol.">
        <title>Complete genome sequences of the chemolithoautotrophic Oligotropha carboxidovorans strains OM4 and OM5.</title>
        <authorList>
            <person name="Volland S."/>
            <person name="Rachinger M."/>
            <person name="Strittmatter A."/>
            <person name="Daniel R."/>
            <person name="Gottschalk G."/>
            <person name="Meyer O."/>
        </authorList>
    </citation>
    <scope>NUCLEOTIDE SEQUENCE [LARGE SCALE GENOMIC DNA]</scope>
    <source>
        <strain evidence="3">ATCC 49405 / DSM 1227 / KCTC 32145 / OM5</strain>
        <plasmid evidence="2">pOC167</plasmid>
    </source>
</reference>
<keyword evidence="1" id="KW-0812">Transmembrane</keyword>
<proteinExistence type="predicted"/>
<feature type="transmembrane region" description="Helical" evidence="1">
    <location>
        <begin position="52"/>
        <end position="71"/>
    </location>
</feature>
<dbReference type="AlphaFoldDB" id="F8C1C2"/>
<sequence>MALLTPVSGRQDVRRWATGTRVRGRTLWLMLAALTLFAGAALNWKWLTASGALPLLLPALPCLAMCALHLCSRENSAGCDRSEAPKHFARARMEDRNP</sequence>
<evidence type="ECO:0000313" key="2">
    <source>
        <dbReference type="EMBL" id="AEI08237.1"/>
    </source>
</evidence>
<geneLocation type="plasmid" evidence="2 3">
    <name>pOC167</name>
</geneLocation>
<dbReference type="KEGG" id="ocg:OCA5_pOC16700390"/>
<feature type="transmembrane region" description="Helical" evidence="1">
    <location>
        <begin position="27"/>
        <end position="46"/>
    </location>
</feature>
<keyword evidence="2" id="KW-0614">Plasmid</keyword>
<evidence type="ECO:0000313" key="3">
    <source>
        <dbReference type="Proteomes" id="UP000007730"/>
    </source>
</evidence>
<dbReference type="HOGENOM" id="CLU_2370085_0_0_5"/>
<evidence type="ECO:0008006" key="4">
    <source>
        <dbReference type="Google" id="ProtNLM"/>
    </source>
</evidence>
<name>F8C1C2_AFIC5</name>
<organism evidence="2 3">
    <name type="scientific">Afipia carboxidovorans (strain ATCC 49405 / DSM 1227 / KCTC 32145 / OM5)</name>
    <name type="common">Oligotropha carboxidovorans</name>
    <dbReference type="NCBI Taxonomy" id="504832"/>
    <lineage>
        <taxon>Bacteria</taxon>
        <taxon>Pseudomonadati</taxon>
        <taxon>Pseudomonadota</taxon>
        <taxon>Alphaproteobacteria</taxon>
        <taxon>Hyphomicrobiales</taxon>
        <taxon>Nitrobacteraceae</taxon>
        <taxon>Afipia</taxon>
    </lineage>
</organism>